<dbReference type="InterPro" id="IPR029058">
    <property type="entry name" value="AB_hydrolase_fold"/>
</dbReference>
<dbReference type="PANTHER" id="PTHR43329">
    <property type="entry name" value="EPOXIDE HYDROLASE"/>
    <property type="match status" value="1"/>
</dbReference>
<dbReference type="AlphaFoldDB" id="A0AAD9ZF10"/>
<reference evidence="4" key="1">
    <citation type="submission" date="2022-11" db="EMBL/GenBank/DDBJ databases">
        <title>Chromosomal genome sequence assembly and mating type (MAT) locus characterization of the leprose asexual lichenized fungus Lepraria neglecta (Nyl.) Erichsen.</title>
        <authorList>
            <person name="Allen J.L."/>
            <person name="Pfeffer B."/>
        </authorList>
    </citation>
    <scope>NUCLEOTIDE SEQUENCE</scope>
    <source>
        <strain evidence="4">Allen 5258</strain>
    </source>
</reference>
<organism evidence="4 5">
    <name type="scientific">Lepraria neglecta</name>
    <dbReference type="NCBI Taxonomy" id="209136"/>
    <lineage>
        <taxon>Eukaryota</taxon>
        <taxon>Fungi</taxon>
        <taxon>Dikarya</taxon>
        <taxon>Ascomycota</taxon>
        <taxon>Pezizomycotina</taxon>
        <taxon>Lecanoromycetes</taxon>
        <taxon>OSLEUM clade</taxon>
        <taxon>Lecanoromycetidae</taxon>
        <taxon>Lecanorales</taxon>
        <taxon>Lecanorineae</taxon>
        <taxon>Stereocaulaceae</taxon>
        <taxon>Lepraria</taxon>
    </lineage>
</organism>
<dbReference type="Gene3D" id="3.40.50.1820">
    <property type="entry name" value="alpha/beta hydrolase"/>
    <property type="match status" value="1"/>
</dbReference>
<dbReference type="Proteomes" id="UP001276659">
    <property type="component" value="Unassembled WGS sequence"/>
</dbReference>
<sequence>MAAIAFPSIATSTKLPDGTTYSYVHVKPKDNKPYILFLHGFPEASFGWRHQIPYFSERGYGIIAPDLLGYGGTSKPSDLKAYKLKKMVGEILQILDALGIEQVIGVGHDWGSLFLARFHYYYPERFTKYAFLDVAYAAPRVPFSVDAVNEFSQKLVGYPIFGYWHFFNDPKAGEMMDEKPDSLNALLFAKDPKFMSDHMCPIGAMRTYIEKGQKGPIGSWVTPQEVETWHKIFDPSKGGCGPPLNWYKAQISNLNSQDEFAVPEERYHIEQPALLITCSYDYIAVPKMQVGGMEPFVKNLTVKEIASGHFVQSEKADEVNKTLEAFFEGGA</sequence>
<feature type="domain" description="AB hydrolase-1" evidence="3">
    <location>
        <begin position="34"/>
        <end position="142"/>
    </location>
</feature>
<dbReference type="InterPro" id="IPR000073">
    <property type="entry name" value="AB_hydrolase_1"/>
</dbReference>
<dbReference type="Pfam" id="PF00561">
    <property type="entry name" value="Abhydrolase_1"/>
    <property type="match status" value="1"/>
</dbReference>
<dbReference type="PRINTS" id="PR00412">
    <property type="entry name" value="EPOXHYDRLASE"/>
</dbReference>
<evidence type="ECO:0000313" key="4">
    <source>
        <dbReference type="EMBL" id="KAK3177141.1"/>
    </source>
</evidence>
<dbReference type="EMBL" id="JASNWA010000004">
    <property type="protein sequence ID" value="KAK3177141.1"/>
    <property type="molecule type" value="Genomic_DNA"/>
</dbReference>
<keyword evidence="1" id="KW-0378">Hydrolase</keyword>
<dbReference type="GO" id="GO:0016787">
    <property type="term" value="F:hydrolase activity"/>
    <property type="evidence" value="ECO:0007669"/>
    <property type="project" value="UniProtKB-KW"/>
</dbReference>
<gene>
    <name evidence="4" type="ORF">OEA41_008469</name>
</gene>
<name>A0AAD9ZF10_9LECA</name>
<evidence type="ECO:0000313" key="5">
    <source>
        <dbReference type="Proteomes" id="UP001276659"/>
    </source>
</evidence>
<proteinExistence type="inferred from homology"/>
<evidence type="ECO:0000256" key="1">
    <source>
        <dbReference type="ARBA" id="ARBA00022801"/>
    </source>
</evidence>
<accession>A0AAD9ZF10</accession>
<dbReference type="InterPro" id="IPR000639">
    <property type="entry name" value="Epox_hydrolase-like"/>
</dbReference>
<comment type="similarity">
    <text evidence="2">Belongs to the AB hydrolase superfamily. Epoxide hydrolase family.</text>
</comment>
<dbReference type="SUPFAM" id="SSF53474">
    <property type="entry name" value="alpha/beta-Hydrolases"/>
    <property type="match status" value="1"/>
</dbReference>
<protein>
    <recommendedName>
        <fullName evidence="3">AB hydrolase-1 domain-containing protein</fullName>
    </recommendedName>
</protein>
<keyword evidence="5" id="KW-1185">Reference proteome</keyword>
<evidence type="ECO:0000259" key="3">
    <source>
        <dbReference type="Pfam" id="PF00561"/>
    </source>
</evidence>
<evidence type="ECO:0000256" key="2">
    <source>
        <dbReference type="ARBA" id="ARBA00038334"/>
    </source>
</evidence>
<comment type="caution">
    <text evidence="4">The sequence shown here is derived from an EMBL/GenBank/DDBJ whole genome shotgun (WGS) entry which is preliminary data.</text>
</comment>